<dbReference type="RefSeq" id="WP_012057277.1">
    <property type="nucleotide sequence ID" value="NZ_CP007389.1"/>
</dbReference>
<accession>A0ABN4V467</accession>
<protein>
    <submittedName>
        <fullName evidence="3">Uncharacterized protein</fullName>
    </submittedName>
</protein>
<reference evidence="3 4" key="1">
    <citation type="submission" date="2014-02" db="EMBL/GenBank/DDBJ databases">
        <title>Diversity of Thermotogales isolates from hydrothermal vents.</title>
        <authorList>
            <person name="Haverkamp T.H.A."/>
            <person name="Lossouarn J."/>
            <person name="Geslin C."/>
            <person name="Nesbo C.L."/>
        </authorList>
    </citation>
    <scope>NUCLEOTIDE SEQUENCE [LARGE SCALE GENOMIC DNA]</scope>
    <source>
        <strain evidence="3 4">431</strain>
    </source>
</reference>
<feature type="transmembrane region" description="Helical" evidence="2">
    <location>
        <begin position="7"/>
        <end position="24"/>
    </location>
</feature>
<keyword evidence="2" id="KW-0812">Transmembrane</keyword>
<evidence type="ECO:0000313" key="3">
    <source>
        <dbReference type="EMBL" id="APT74867.1"/>
    </source>
</evidence>
<proteinExistence type="predicted"/>
<keyword evidence="1" id="KW-0175">Coiled coil</keyword>
<evidence type="ECO:0000256" key="2">
    <source>
        <dbReference type="SAM" id="Phobius"/>
    </source>
</evidence>
<dbReference type="Proteomes" id="UP000185490">
    <property type="component" value="Chromosome"/>
</dbReference>
<evidence type="ECO:0000256" key="1">
    <source>
        <dbReference type="SAM" id="Coils"/>
    </source>
</evidence>
<name>A0ABN4V467_9BACT</name>
<keyword evidence="2" id="KW-1133">Transmembrane helix</keyword>
<gene>
    <name evidence="3" type="ORF">BW47_05650</name>
</gene>
<sequence>MKRLIRGCGVFFLIIIIFATIIYFTSSKKELEEMGIGEIKTLLQYKEAVEKEVSWDTFKKYTSLKFLYELRKMDSSNPDIYIEKLENYKSNINKLTSLVIRLKSKIDNEEIKKLNDLFEKYFRITYKFSEDFINYIENITSSMMTYYRKKLDKTSDEMVSMLDKIKDRYKYIIESQNETDILEILK</sequence>
<keyword evidence="2" id="KW-0472">Membrane</keyword>
<organism evidence="3 4">
    <name type="scientific">Thermosipho melanesiensis</name>
    <dbReference type="NCBI Taxonomy" id="46541"/>
    <lineage>
        <taxon>Bacteria</taxon>
        <taxon>Thermotogati</taxon>
        <taxon>Thermotogota</taxon>
        <taxon>Thermotogae</taxon>
        <taxon>Thermotogales</taxon>
        <taxon>Fervidobacteriaceae</taxon>
        <taxon>Thermosipho</taxon>
    </lineage>
</organism>
<dbReference type="EMBL" id="CP007389">
    <property type="protein sequence ID" value="APT74867.1"/>
    <property type="molecule type" value="Genomic_DNA"/>
</dbReference>
<evidence type="ECO:0000313" key="4">
    <source>
        <dbReference type="Proteomes" id="UP000185490"/>
    </source>
</evidence>
<feature type="coiled-coil region" evidence="1">
    <location>
        <begin position="85"/>
        <end position="112"/>
    </location>
</feature>
<keyword evidence="4" id="KW-1185">Reference proteome</keyword>